<proteinExistence type="predicted"/>
<name>A0A6V7GZ09_9HYME</name>
<accession>A0A6V7GZ09</accession>
<dbReference type="AlphaFoldDB" id="A0A6V7GZ09"/>
<feature type="non-terminal residue" evidence="1">
    <location>
        <position position="94"/>
    </location>
</feature>
<keyword evidence="2" id="KW-1185">Reference proteome</keyword>
<dbReference type="Proteomes" id="UP000752696">
    <property type="component" value="Unassembled WGS sequence"/>
</dbReference>
<protein>
    <submittedName>
        <fullName evidence="1">Uncharacterized protein</fullName>
    </submittedName>
</protein>
<sequence>HKAQMYKAQMYKAHSNNKLNIVETLLEENSHYKCDDKLKSSKAYDIEEITKIFQATQNSDFVSGEHEARGTTKPLVDTVLLIYSFFEKWWMGQG</sequence>
<reference evidence="1" key="1">
    <citation type="submission" date="2020-07" db="EMBL/GenBank/DDBJ databases">
        <authorList>
            <person name="Nazaruddin N."/>
        </authorList>
    </citation>
    <scope>NUCLEOTIDE SEQUENCE</scope>
</reference>
<comment type="caution">
    <text evidence="1">The sequence shown here is derived from an EMBL/GenBank/DDBJ whole genome shotgun (WGS) entry which is preliminary data.</text>
</comment>
<evidence type="ECO:0000313" key="1">
    <source>
        <dbReference type="EMBL" id="CAD1469740.1"/>
    </source>
</evidence>
<gene>
    <name evidence="1" type="ORF">MHI_LOCUS147785</name>
</gene>
<organism evidence="1 2">
    <name type="scientific">Heterotrigona itama</name>
    <dbReference type="NCBI Taxonomy" id="395501"/>
    <lineage>
        <taxon>Eukaryota</taxon>
        <taxon>Metazoa</taxon>
        <taxon>Ecdysozoa</taxon>
        <taxon>Arthropoda</taxon>
        <taxon>Hexapoda</taxon>
        <taxon>Insecta</taxon>
        <taxon>Pterygota</taxon>
        <taxon>Neoptera</taxon>
        <taxon>Endopterygota</taxon>
        <taxon>Hymenoptera</taxon>
        <taxon>Apocrita</taxon>
        <taxon>Aculeata</taxon>
        <taxon>Apoidea</taxon>
        <taxon>Anthophila</taxon>
        <taxon>Apidae</taxon>
        <taxon>Heterotrigona</taxon>
    </lineage>
</organism>
<dbReference type="EMBL" id="CAJDYZ010002879">
    <property type="protein sequence ID" value="CAD1469740.1"/>
    <property type="molecule type" value="Genomic_DNA"/>
</dbReference>
<evidence type="ECO:0000313" key="2">
    <source>
        <dbReference type="Proteomes" id="UP000752696"/>
    </source>
</evidence>